<comment type="caution">
    <text evidence="1">The sequence shown here is derived from an EMBL/GenBank/DDBJ whole genome shotgun (WGS) entry which is preliminary data.</text>
</comment>
<evidence type="ECO:0000313" key="1">
    <source>
        <dbReference type="EMBL" id="KAL0114668.1"/>
    </source>
</evidence>
<dbReference type="EMBL" id="JADYXP020000011">
    <property type="protein sequence ID" value="KAL0114668.1"/>
    <property type="molecule type" value="Genomic_DNA"/>
</dbReference>
<gene>
    <name evidence="1" type="ORF">PUN28_011751</name>
</gene>
<keyword evidence="2" id="KW-1185">Reference proteome</keyword>
<name>A0AAW2FHV4_9HYME</name>
<reference evidence="1 2" key="1">
    <citation type="submission" date="2023-03" db="EMBL/GenBank/DDBJ databases">
        <title>High recombination rates correlate with genetic variation in Cardiocondyla obscurior ants.</title>
        <authorList>
            <person name="Errbii M."/>
        </authorList>
    </citation>
    <scope>NUCLEOTIDE SEQUENCE [LARGE SCALE GENOMIC DNA]</scope>
    <source>
        <strain evidence="1">Alpha-2009</strain>
        <tissue evidence="1">Whole body</tissue>
    </source>
</reference>
<dbReference type="Proteomes" id="UP001430953">
    <property type="component" value="Unassembled WGS sequence"/>
</dbReference>
<organism evidence="1 2">
    <name type="scientific">Cardiocondyla obscurior</name>
    <dbReference type="NCBI Taxonomy" id="286306"/>
    <lineage>
        <taxon>Eukaryota</taxon>
        <taxon>Metazoa</taxon>
        <taxon>Ecdysozoa</taxon>
        <taxon>Arthropoda</taxon>
        <taxon>Hexapoda</taxon>
        <taxon>Insecta</taxon>
        <taxon>Pterygota</taxon>
        <taxon>Neoptera</taxon>
        <taxon>Endopterygota</taxon>
        <taxon>Hymenoptera</taxon>
        <taxon>Apocrita</taxon>
        <taxon>Aculeata</taxon>
        <taxon>Formicoidea</taxon>
        <taxon>Formicidae</taxon>
        <taxon>Myrmicinae</taxon>
        <taxon>Cardiocondyla</taxon>
    </lineage>
</organism>
<sequence length="76" mass="9399">MSDRTSFYRLMLNSDRDHYRATHLFYYLISKTRLNIAYNRSFRRNAQRRCNAMRENMNIYLTRPDAARQIFNRKDV</sequence>
<protein>
    <submittedName>
        <fullName evidence="1">Uncharacterized protein</fullName>
    </submittedName>
</protein>
<proteinExistence type="predicted"/>
<evidence type="ECO:0000313" key="2">
    <source>
        <dbReference type="Proteomes" id="UP001430953"/>
    </source>
</evidence>
<accession>A0AAW2FHV4</accession>
<dbReference type="AlphaFoldDB" id="A0AAW2FHV4"/>